<organism evidence="2">
    <name type="scientific">mine drainage metagenome</name>
    <dbReference type="NCBI Taxonomy" id="410659"/>
    <lineage>
        <taxon>unclassified sequences</taxon>
        <taxon>metagenomes</taxon>
        <taxon>ecological metagenomes</taxon>
    </lineage>
</organism>
<keyword evidence="2" id="KW-0436">Ligase</keyword>
<protein>
    <submittedName>
        <fullName evidence="2">UDP-N-acetylmuramoyl-L-alanyl-D-glutamate--2, 6-diaminopimelate ligase</fullName>
        <ecNumber evidence="2">6.3.2.13</ecNumber>
    </submittedName>
</protein>
<sequence>MERVIERGEGRPLALVDYAHTPDALGLVLDAVRPVTPGRVIVVFGAGGDRDRGKRVLMGEAAGRHADIVIVTDDNPRSEDPAAIRGEIVAGARVPGARAVRIDEVADRTEAISLALGLAQEDDTIVVAGKGHEVTQEIGGVTHAFSDQEALRATVRRERPERLA</sequence>
<dbReference type="Gene3D" id="3.90.190.20">
    <property type="entry name" value="Mur ligase, C-terminal domain"/>
    <property type="match status" value="1"/>
</dbReference>
<dbReference type="Pfam" id="PF02875">
    <property type="entry name" value="Mur_ligase_C"/>
    <property type="match status" value="1"/>
</dbReference>
<evidence type="ECO:0000259" key="1">
    <source>
        <dbReference type="Pfam" id="PF02875"/>
    </source>
</evidence>
<evidence type="ECO:0000313" key="2">
    <source>
        <dbReference type="EMBL" id="OIQ81213.1"/>
    </source>
</evidence>
<dbReference type="EC" id="6.3.2.13" evidence="2"/>
<dbReference type="PANTHER" id="PTHR23135">
    <property type="entry name" value="MUR LIGASE FAMILY MEMBER"/>
    <property type="match status" value="1"/>
</dbReference>
<dbReference type="InterPro" id="IPR036615">
    <property type="entry name" value="Mur_ligase_C_dom_sf"/>
</dbReference>
<gene>
    <name evidence="2" type="primary">murE_12</name>
    <name evidence="2" type="ORF">GALL_370250</name>
</gene>
<reference evidence="2" key="1">
    <citation type="submission" date="2016-10" db="EMBL/GenBank/DDBJ databases">
        <title>Sequence of Gallionella enrichment culture.</title>
        <authorList>
            <person name="Poehlein A."/>
            <person name="Muehling M."/>
            <person name="Daniel R."/>
        </authorList>
    </citation>
    <scope>NUCLEOTIDE SEQUENCE</scope>
</reference>
<feature type="domain" description="Mur ligase C-terminal" evidence="1">
    <location>
        <begin position="7"/>
        <end position="131"/>
    </location>
</feature>
<name>A0A1J5QZ90_9ZZZZ</name>
<dbReference type="AlphaFoldDB" id="A0A1J5QZ90"/>
<proteinExistence type="predicted"/>
<comment type="caution">
    <text evidence="2">The sequence shown here is derived from an EMBL/GenBank/DDBJ whole genome shotgun (WGS) entry which is preliminary data.</text>
</comment>
<accession>A0A1J5QZ90</accession>
<dbReference type="SUPFAM" id="SSF53244">
    <property type="entry name" value="MurD-like peptide ligases, peptide-binding domain"/>
    <property type="match status" value="1"/>
</dbReference>
<dbReference type="GO" id="GO:0008765">
    <property type="term" value="F:UDP-N-acetylmuramoylalanyl-D-glutamate-2,6-diaminopimelate ligase activity"/>
    <property type="evidence" value="ECO:0007669"/>
    <property type="project" value="UniProtKB-EC"/>
</dbReference>
<dbReference type="InterPro" id="IPR004101">
    <property type="entry name" value="Mur_ligase_C"/>
</dbReference>
<dbReference type="PANTHER" id="PTHR23135:SF4">
    <property type="entry name" value="UDP-N-ACETYLMURAMOYL-L-ALANYL-D-GLUTAMATE--2,6-DIAMINOPIMELATE LIGASE MURE HOMOLOG, CHLOROPLASTIC"/>
    <property type="match status" value="1"/>
</dbReference>
<dbReference type="EMBL" id="MLJW01000954">
    <property type="protein sequence ID" value="OIQ81213.1"/>
    <property type="molecule type" value="Genomic_DNA"/>
</dbReference>